<dbReference type="Proteomes" id="UP001054837">
    <property type="component" value="Unassembled WGS sequence"/>
</dbReference>
<feature type="transmembrane region" description="Helical" evidence="13">
    <location>
        <begin position="376"/>
        <end position="402"/>
    </location>
</feature>
<keyword evidence="5 13" id="KW-0812">Transmembrane</keyword>
<evidence type="ECO:0000256" key="7">
    <source>
        <dbReference type="ARBA" id="ARBA00023065"/>
    </source>
</evidence>
<evidence type="ECO:0000256" key="9">
    <source>
        <dbReference type="ARBA" id="ARBA00023170"/>
    </source>
</evidence>
<evidence type="ECO:0000259" key="14">
    <source>
        <dbReference type="SMART" id="SM00918"/>
    </source>
</evidence>
<keyword evidence="16" id="KW-1185">Reference proteome</keyword>
<evidence type="ECO:0000313" key="15">
    <source>
        <dbReference type="EMBL" id="GIX85726.1"/>
    </source>
</evidence>
<evidence type="ECO:0000256" key="2">
    <source>
        <dbReference type="ARBA" id="ARBA00008685"/>
    </source>
</evidence>
<dbReference type="InterPro" id="IPR052192">
    <property type="entry name" value="Insect_Ionotropic_Sensory_Rcpt"/>
</dbReference>
<dbReference type="Gene3D" id="1.10.287.70">
    <property type="match status" value="1"/>
</dbReference>
<evidence type="ECO:0000256" key="4">
    <source>
        <dbReference type="ARBA" id="ARBA00022475"/>
    </source>
</evidence>
<proteinExistence type="inferred from homology"/>
<keyword evidence="10" id="KW-0325">Glycoprotein</keyword>
<accession>A0AAV4NLT6</accession>
<evidence type="ECO:0000256" key="11">
    <source>
        <dbReference type="ARBA" id="ARBA00023286"/>
    </source>
</evidence>
<evidence type="ECO:0000256" key="1">
    <source>
        <dbReference type="ARBA" id="ARBA00004651"/>
    </source>
</evidence>
<evidence type="ECO:0000256" key="8">
    <source>
        <dbReference type="ARBA" id="ARBA00023136"/>
    </source>
</evidence>
<keyword evidence="9 15" id="KW-0675">Receptor</keyword>
<keyword evidence="4" id="KW-1003">Cell membrane</keyword>
<evidence type="ECO:0000256" key="5">
    <source>
        <dbReference type="ARBA" id="ARBA00022692"/>
    </source>
</evidence>
<evidence type="ECO:0000256" key="10">
    <source>
        <dbReference type="ARBA" id="ARBA00023180"/>
    </source>
</evidence>
<reference evidence="15 16" key="1">
    <citation type="submission" date="2021-06" db="EMBL/GenBank/DDBJ databases">
        <title>Caerostris darwini draft genome.</title>
        <authorList>
            <person name="Kono N."/>
            <person name="Arakawa K."/>
        </authorList>
    </citation>
    <scope>NUCLEOTIDE SEQUENCE [LARGE SCALE GENOMIC DNA]</scope>
</reference>
<evidence type="ECO:0000256" key="12">
    <source>
        <dbReference type="ARBA" id="ARBA00023303"/>
    </source>
</evidence>
<keyword evidence="6 13" id="KW-1133">Transmembrane helix</keyword>
<dbReference type="Pfam" id="PF00060">
    <property type="entry name" value="Lig_chan"/>
    <property type="match status" value="1"/>
</dbReference>
<feature type="domain" description="Ionotropic glutamate receptor L-glutamate and glycine-binding" evidence="14">
    <location>
        <begin position="21"/>
        <end position="77"/>
    </location>
</feature>
<dbReference type="PANTHER" id="PTHR42643:SF24">
    <property type="entry name" value="IONOTROPIC RECEPTOR 60A"/>
    <property type="match status" value="1"/>
</dbReference>
<evidence type="ECO:0000256" key="3">
    <source>
        <dbReference type="ARBA" id="ARBA00022448"/>
    </source>
</evidence>
<dbReference type="PANTHER" id="PTHR42643">
    <property type="entry name" value="IONOTROPIC RECEPTOR 20A-RELATED"/>
    <property type="match status" value="1"/>
</dbReference>
<dbReference type="SUPFAM" id="SSF53850">
    <property type="entry name" value="Periplasmic binding protein-like II"/>
    <property type="match status" value="1"/>
</dbReference>
<dbReference type="GO" id="GO:0015276">
    <property type="term" value="F:ligand-gated monoatomic ion channel activity"/>
    <property type="evidence" value="ECO:0007669"/>
    <property type="project" value="InterPro"/>
</dbReference>
<comment type="subcellular location">
    <subcellularLocation>
        <location evidence="1">Cell membrane</location>
        <topology evidence="1">Multi-pass membrane protein</topology>
    </subcellularLocation>
</comment>
<dbReference type="AlphaFoldDB" id="A0AAV4NLT6"/>
<dbReference type="InterPro" id="IPR019594">
    <property type="entry name" value="Glu/Gly-bd"/>
</dbReference>
<feature type="transmembrane region" description="Helical" evidence="13">
    <location>
        <begin position="182"/>
        <end position="208"/>
    </location>
</feature>
<dbReference type="SMART" id="SM00918">
    <property type="entry name" value="Lig_chan-Glu_bd"/>
    <property type="match status" value="1"/>
</dbReference>
<dbReference type="Gene3D" id="3.40.190.10">
    <property type="entry name" value="Periplasmic binding protein-like II"/>
    <property type="match status" value="1"/>
</dbReference>
<keyword evidence="3" id="KW-0813">Transport</keyword>
<protein>
    <submittedName>
        <fullName evidence="15">Glutamate receptor ionotropic, delta-1</fullName>
    </submittedName>
</protein>
<dbReference type="InterPro" id="IPR001320">
    <property type="entry name" value="Iontro_rcpt_C"/>
</dbReference>
<evidence type="ECO:0000256" key="6">
    <source>
        <dbReference type="ARBA" id="ARBA00022989"/>
    </source>
</evidence>
<comment type="caution">
    <text evidence="15">The sequence shown here is derived from an EMBL/GenBank/DDBJ whole genome shotgun (WGS) entry which is preliminary data.</text>
</comment>
<dbReference type="GO" id="GO:0005886">
    <property type="term" value="C:plasma membrane"/>
    <property type="evidence" value="ECO:0007669"/>
    <property type="project" value="UniProtKB-SubCell"/>
</dbReference>
<gene>
    <name evidence="15" type="primary">GRID1_2</name>
    <name evidence="15" type="ORF">CDAR_241781</name>
</gene>
<keyword evidence="11" id="KW-1071">Ligand-gated ion channel</keyword>
<dbReference type="EMBL" id="BPLQ01001822">
    <property type="protein sequence ID" value="GIX85726.1"/>
    <property type="molecule type" value="Genomic_DNA"/>
</dbReference>
<evidence type="ECO:0000256" key="13">
    <source>
        <dbReference type="SAM" id="Phobius"/>
    </source>
</evidence>
<name>A0AAV4NLT6_9ARAC</name>
<keyword evidence="7" id="KW-0406">Ion transport</keyword>
<organism evidence="15 16">
    <name type="scientific">Caerostris darwini</name>
    <dbReference type="NCBI Taxonomy" id="1538125"/>
    <lineage>
        <taxon>Eukaryota</taxon>
        <taxon>Metazoa</taxon>
        <taxon>Ecdysozoa</taxon>
        <taxon>Arthropoda</taxon>
        <taxon>Chelicerata</taxon>
        <taxon>Arachnida</taxon>
        <taxon>Araneae</taxon>
        <taxon>Araneomorphae</taxon>
        <taxon>Entelegynae</taxon>
        <taxon>Araneoidea</taxon>
        <taxon>Araneidae</taxon>
        <taxon>Caerostris</taxon>
    </lineage>
</organism>
<dbReference type="Pfam" id="PF10613">
    <property type="entry name" value="Lig_chan-Glu_bd"/>
    <property type="match status" value="1"/>
</dbReference>
<comment type="similarity">
    <text evidence="2">Belongs to the glutamate-gated ion channel (TC 1.A.10.1) family.</text>
</comment>
<evidence type="ECO:0000313" key="16">
    <source>
        <dbReference type="Proteomes" id="UP001054837"/>
    </source>
</evidence>
<sequence length="409" mass="46777">MIFPSNLVVAALDYYGIFDFPSNKSCDTKPGGTEGQLLELISQALHFKYKLETPSDGQVGTLQENGSWNGIVGLVSRGEADIGLTQIAVTKERLEVVDFSESYYLTERTYAMNFPSLVKRAYIYTYPFDIKIWIGILIALFLVPVLFCILGCGKLPYMNIFFKLVGAMFNQSFTEYKFNNRFIIGIWWCFCFILSVSYAAVIASLMVIPMYEHFPKNFEELAEFVKEGEYKVIMPKGTAYTKDTLNSLKESHVFIAETVVRNDWFVTIEDYNNPYIPSKTAVLGSRLAFYFKYGKSPLSTKYISEDTLKFVSNSLMVNKRFCCKKQIDVIIKKINKFGLFKRILDHEIHRSGIRDSKIGSHSERKQRGLSPDDTSGAFICLIVGYCLSILTFFAEIVVFHLFQYHIPNK</sequence>
<dbReference type="GO" id="GO:0050906">
    <property type="term" value="P:detection of stimulus involved in sensory perception"/>
    <property type="evidence" value="ECO:0007669"/>
    <property type="project" value="UniProtKB-ARBA"/>
</dbReference>
<keyword evidence="8 13" id="KW-0472">Membrane</keyword>
<keyword evidence="12" id="KW-0407">Ion channel</keyword>
<feature type="transmembrane region" description="Helical" evidence="13">
    <location>
        <begin position="132"/>
        <end position="162"/>
    </location>
</feature>